<sequence length="109" mass="13060">MKPIPLSTAKKSLEVVYPMITKRLSSTEQKPNMEEKNQPDFEPERPERPTFINVAGLRKMEMENITIHADTWWKEKYIMRDIALKKKKWPVKRYIVKPAPKRTDKYKFP</sequence>
<reference evidence="2" key="1">
    <citation type="submission" date="2021-12" db="EMBL/GenBank/DDBJ databases">
        <authorList>
            <person name="King R."/>
        </authorList>
    </citation>
    <scope>NUCLEOTIDE SEQUENCE</scope>
</reference>
<organism evidence="2 3">
    <name type="scientific">Brassicogethes aeneus</name>
    <name type="common">Rape pollen beetle</name>
    <name type="synonym">Meligethes aeneus</name>
    <dbReference type="NCBI Taxonomy" id="1431903"/>
    <lineage>
        <taxon>Eukaryota</taxon>
        <taxon>Metazoa</taxon>
        <taxon>Ecdysozoa</taxon>
        <taxon>Arthropoda</taxon>
        <taxon>Hexapoda</taxon>
        <taxon>Insecta</taxon>
        <taxon>Pterygota</taxon>
        <taxon>Neoptera</taxon>
        <taxon>Endopterygota</taxon>
        <taxon>Coleoptera</taxon>
        <taxon>Polyphaga</taxon>
        <taxon>Cucujiformia</taxon>
        <taxon>Nitidulidae</taxon>
        <taxon>Meligethinae</taxon>
        <taxon>Brassicogethes</taxon>
    </lineage>
</organism>
<feature type="region of interest" description="Disordered" evidence="1">
    <location>
        <begin position="24"/>
        <end position="48"/>
    </location>
</feature>
<evidence type="ECO:0000313" key="2">
    <source>
        <dbReference type="EMBL" id="CAH0548983.1"/>
    </source>
</evidence>
<protein>
    <submittedName>
        <fullName evidence="2">Uncharacterized protein</fullName>
    </submittedName>
</protein>
<gene>
    <name evidence="2" type="ORF">MELIAE_LOCUS2305</name>
</gene>
<evidence type="ECO:0000256" key="1">
    <source>
        <dbReference type="SAM" id="MobiDB-lite"/>
    </source>
</evidence>
<dbReference type="AlphaFoldDB" id="A0A9P0AWK1"/>
<accession>A0A9P0AWK1</accession>
<evidence type="ECO:0000313" key="3">
    <source>
        <dbReference type="Proteomes" id="UP001154078"/>
    </source>
</evidence>
<dbReference type="EMBL" id="OV121141">
    <property type="protein sequence ID" value="CAH0548983.1"/>
    <property type="molecule type" value="Genomic_DNA"/>
</dbReference>
<dbReference type="Proteomes" id="UP001154078">
    <property type="component" value="Chromosome 10"/>
</dbReference>
<proteinExistence type="predicted"/>
<keyword evidence="3" id="KW-1185">Reference proteome</keyword>
<feature type="compositionally biased region" description="Basic and acidic residues" evidence="1">
    <location>
        <begin position="31"/>
        <end position="48"/>
    </location>
</feature>
<name>A0A9P0AWK1_BRAAE</name>